<dbReference type="EMBL" id="JAMKPW020000038">
    <property type="protein sequence ID" value="KAK8200939.1"/>
    <property type="molecule type" value="Genomic_DNA"/>
</dbReference>
<sequence>MISVAGVHGREVRARRSSPNCFNWNSSNTSGWQVHIPHDKMAPILRGQAACNVHFLLQLPAGLRQITPLQASSIQSCTTYRLFHSSGVLAIKKPSGTIIKPSDSKPQPRPTTPKKQPQAKVPAKAPVKAASPTPTAAKVQPAPAPVQHIPVRHAAPTANYKSVRGTDPLDELAAKIKEPVEIYKAPSHTMFTIVSYTSSAYLMWVSQITLQNFLSYTGPSMWPKIMGFGTSGLWIGFAVYLAMAPAKIITSVSLLPPKDTNKPQLSMQPIKLLPFWKPSPFVIEAGEAKADRWLGYEIKGYKHPTNAPKTGLLRPIRRVFSDVARMFSRGGFARIRVAKRGNWKLDVKDGCWTPDGGKMLDQVIKIDATPVDWKSKLFQRE</sequence>
<gene>
    <name evidence="1" type="ORF">M8818_006258</name>
</gene>
<proteinExistence type="predicted"/>
<evidence type="ECO:0000313" key="1">
    <source>
        <dbReference type="EMBL" id="KAK8200939.1"/>
    </source>
</evidence>
<keyword evidence="2" id="KW-1185">Reference proteome</keyword>
<comment type="caution">
    <text evidence="1">The sequence shown here is derived from an EMBL/GenBank/DDBJ whole genome shotgun (WGS) entry which is preliminary data.</text>
</comment>
<dbReference type="Proteomes" id="UP001320706">
    <property type="component" value="Unassembled WGS sequence"/>
</dbReference>
<evidence type="ECO:0000313" key="2">
    <source>
        <dbReference type="Proteomes" id="UP001320706"/>
    </source>
</evidence>
<reference evidence="1" key="1">
    <citation type="submission" date="2024-02" db="EMBL/GenBank/DDBJ databases">
        <title>Metagenome Assembled Genome of Zalaria obscura JY119.</title>
        <authorList>
            <person name="Vighnesh L."/>
            <person name="Jagadeeshwari U."/>
            <person name="Venkata Ramana C."/>
            <person name="Sasikala C."/>
        </authorList>
    </citation>
    <scope>NUCLEOTIDE SEQUENCE</scope>
    <source>
        <strain evidence="1">JY119</strain>
    </source>
</reference>
<protein>
    <submittedName>
        <fullName evidence="1">Uncharacterized protein</fullName>
    </submittedName>
</protein>
<accession>A0ACC3S991</accession>
<organism evidence="1 2">
    <name type="scientific">Zalaria obscura</name>
    <dbReference type="NCBI Taxonomy" id="2024903"/>
    <lineage>
        <taxon>Eukaryota</taxon>
        <taxon>Fungi</taxon>
        <taxon>Dikarya</taxon>
        <taxon>Ascomycota</taxon>
        <taxon>Pezizomycotina</taxon>
        <taxon>Dothideomycetes</taxon>
        <taxon>Dothideomycetidae</taxon>
        <taxon>Dothideales</taxon>
        <taxon>Zalariaceae</taxon>
        <taxon>Zalaria</taxon>
    </lineage>
</organism>
<name>A0ACC3S991_9PEZI</name>